<name>A0ACB7VMF2_DIOAL</name>
<protein>
    <submittedName>
        <fullName evidence="1">Uncharacterized protein</fullName>
    </submittedName>
</protein>
<sequence length="88" mass="10141">MMMMMVMVMMRKRSWRITLAMKCLFCCICFLLVFAINIESVEIGGERLMKLHAMHSSVFLDSKRGVPNGPDPIHNRREGKSGRRPGRV</sequence>
<dbReference type="Proteomes" id="UP000827976">
    <property type="component" value="Chromosome 8"/>
</dbReference>
<reference evidence="2" key="1">
    <citation type="journal article" date="2022" name="Nat. Commun.">
        <title>Chromosome evolution and the genetic basis of agronomically important traits in greater yam.</title>
        <authorList>
            <person name="Bredeson J.V."/>
            <person name="Lyons J.B."/>
            <person name="Oniyinde I.O."/>
            <person name="Okereke N.R."/>
            <person name="Kolade O."/>
            <person name="Nnabue I."/>
            <person name="Nwadili C.O."/>
            <person name="Hribova E."/>
            <person name="Parker M."/>
            <person name="Nwogha J."/>
            <person name="Shu S."/>
            <person name="Carlson J."/>
            <person name="Kariba R."/>
            <person name="Muthemba S."/>
            <person name="Knop K."/>
            <person name="Barton G.J."/>
            <person name="Sherwood A.V."/>
            <person name="Lopez-Montes A."/>
            <person name="Asiedu R."/>
            <person name="Jamnadass R."/>
            <person name="Muchugi A."/>
            <person name="Goodstein D."/>
            <person name="Egesi C.N."/>
            <person name="Featherston J."/>
            <person name="Asfaw A."/>
            <person name="Simpson G.G."/>
            <person name="Dolezel J."/>
            <person name="Hendre P.S."/>
            <person name="Van Deynze A."/>
            <person name="Kumar P.L."/>
            <person name="Obidiegwu J.E."/>
            <person name="Bhattacharjee R."/>
            <person name="Rokhsar D.S."/>
        </authorList>
    </citation>
    <scope>NUCLEOTIDE SEQUENCE [LARGE SCALE GENOMIC DNA]</scope>
    <source>
        <strain evidence="2">cv. TDa95/00328</strain>
    </source>
</reference>
<comment type="caution">
    <text evidence="1">The sequence shown here is derived from an EMBL/GenBank/DDBJ whole genome shotgun (WGS) entry which is preliminary data.</text>
</comment>
<accession>A0ACB7VMF2</accession>
<dbReference type="EMBL" id="CM037018">
    <property type="protein sequence ID" value="KAH7675448.1"/>
    <property type="molecule type" value="Genomic_DNA"/>
</dbReference>
<keyword evidence="2" id="KW-1185">Reference proteome</keyword>
<evidence type="ECO:0000313" key="2">
    <source>
        <dbReference type="Proteomes" id="UP000827976"/>
    </source>
</evidence>
<organism evidence="1 2">
    <name type="scientific">Dioscorea alata</name>
    <name type="common">Purple yam</name>
    <dbReference type="NCBI Taxonomy" id="55571"/>
    <lineage>
        <taxon>Eukaryota</taxon>
        <taxon>Viridiplantae</taxon>
        <taxon>Streptophyta</taxon>
        <taxon>Embryophyta</taxon>
        <taxon>Tracheophyta</taxon>
        <taxon>Spermatophyta</taxon>
        <taxon>Magnoliopsida</taxon>
        <taxon>Liliopsida</taxon>
        <taxon>Dioscoreales</taxon>
        <taxon>Dioscoreaceae</taxon>
        <taxon>Dioscorea</taxon>
    </lineage>
</organism>
<proteinExistence type="predicted"/>
<evidence type="ECO:0000313" key="1">
    <source>
        <dbReference type="EMBL" id="KAH7675448.1"/>
    </source>
</evidence>
<gene>
    <name evidence="1" type="ORF">IHE45_08G134700</name>
</gene>